<proteinExistence type="inferred from homology"/>
<dbReference type="InterPro" id="IPR038096">
    <property type="entry name" value="TEA/ATTS_sf"/>
</dbReference>
<evidence type="ECO:0000256" key="6">
    <source>
        <dbReference type="ARBA" id="ARBA00023242"/>
    </source>
</evidence>
<evidence type="ECO:0000256" key="4">
    <source>
        <dbReference type="ARBA" id="ARBA00023125"/>
    </source>
</evidence>
<dbReference type="GO" id="GO:0003723">
    <property type="term" value="F:RNA binding"/>
    <property type="evidence" value="ECO:0007669"/>
    <property type="project" value="UniProtKB-UniRule"/>
</dbReference>
<keyword evidence="7" id="KW-0694">RNA-binding</keyword>
<dbReference type="PRINTS" id="PR00065">
    <property type="entry name" value="TEADOMAIN"/>
</dbReference>
<comment type="similarity">
    <text evidence="2">Belongs to the TEC1 family.</text>
</comment>
<protein>
    <recommendedName>
        <fullName evidence="14">TEA domain-containing protein</fullName>
    </recommendedName>
</protein>
<evidence type="ECO:0000256" key="2">
    <source>
        <dbReference type="ARBA" id="ARBA00008421"/>
    </source>
</evidence>
<dbReference type="PANTHER" id="PTHR11834">
    <property type="entry name" value="TRANSCRIPTIONAL ENHANCER FACTOR TEF RELATED"/>
    <property type="match status" value="1"/>
</dbReference>
<feature type="domain" description="TEA" evidence="11">
    <location>
        <begin position="130"/>
        <end position="204"/>
    </location>
</feature>
<dbReference type="GO" id="GO:0005634">
    <property type="term" value="C:nucleus"/>
    <property type="evidence" value="ECO:0007669"/>
    <property type="project" value="UniProtKB-SubCell"/>
</dbReference>
<dbReference type="Gene3D" id="2.70.50.80">
    <property type="match status" value="1"/>
</dbReference>
<dbReference type="InterPro" id="IPR000504">
    <property type="entry name" value="RRM_dom"/>
</dbReference>
<dbReference type="Gene3D" id="6.10.20.40">
    <property type="entry name" value="TEA/ATTS domain"/>
    <property type="match status" value="1"/>
</dbReference>
<dbReference type="GO" id="GO:0000978">
    <property type="term" value="F:RNA polymerase II cis-regulatory region sequence-specific DNA binding"/>
    <property type="evidence" value="ECO:0007669"/>
    <property type="project" value="TreeGrafter"/>
</dbReference>
<evidence type="ECO:0000313" key="13">
    <source>
        <dbReference type="Proteomes" id="UP000613177"/>
    </source>
</evidence>
<sequence>MSVVKNIATQAVNRTISPSRTFFRVSENIPSIQHARAVFKTLGSYGEMVEYKVMRCPETLKYLRYGFVVYKNSEDADKAIADQFVKVQSELFDKPVDVKIEKSVSEFNDKRPRQHKMNQLQSMEHVSNKEKEEQQVWPPDVEAAFIKALETIPKLGRRKILVNGKPCGRNELISDFIFRKTTKIRTRKQVSSHIQVLKNTRKGDPHFMRLLTDSVEADEDTLSSDESSMSSSPSPADYVFDIMCHDQQNSLSMLDIKDPFYEPFFGLDISNNNNSTNNESMGGMASSFSLQNLANATTTDVLQQLFPNEENNAIADIPMPDYIHKQKKQQKSITKKYNKKQKNIKNSNSMMNLIKNTTMLPTANNTWIDSSVYPLWPNYICLYLEYSLPYDPSITIPHTLASLPECIPNCLPSVDASMVAKGKCPPLHEVTSNFASTTLSAKVKLNLNLNMTDFFFNNTSFFETRDRRTIECTTTIYSFGNVVLESKEMQQALWLNEGKYMYSFVYVNQFFDAFMKGIRSLQSWEEVDIAINNLCVVQVFEDIEFKFTHTTSENLLLNTTESAPLLVMVYEFERGEGTMEMSTVDTFNFLSTTTPVVDL</sequence>
<keyword evidence="13" id="KW-1185">Reference proteome</keyword>
<evidence type="ECO:0000256" key="1">
    <source>
        <dbReference type="ARBA" id="ARBA00004123"/>
    </source>
</evidence>
<dbReference type="InterPro" id="IPR012677">
    <property type="entry name" value="Nucleotide-bd_a/b_plait_sf"/>
</dbReference>
<feature type="domain" description="RRM" evidence="10">
    <location>
        <begin position="28"/>
        <end position="103"/>
    </location>
</feature>
<dbReference type="InterPro" id="IPR041086">
    <property type="entry name" value="YBD"/>
</dbReference>
<evidence type="ECO:0000256" key="9">
    <source>
        <dbReference type="SAM" id="MobiDB-lite"/>
    </source>
</evidence>
<keyword evidence="4" id="KW-0238">DNA-binding</keyword>
<evidence type="ECO:0000313" key="12">
    <source>
        <dbReference type="EMBL" id="KAG2229613.1"/>
    </source>
</evidence>
<dbReference type="Pfam" id="PF17725">
    <property type="entry name" value="YBD"/>
    <property type="match status" value="1"/>
</dbReference>
<evidence type="ECO:0000259" key="10">
    <source>
        <dbReference type="PROSITE" id="PS50102"/>
    </source>
</evidence>
<feature type="region of interest" description="Disordered" evidence="9">
    <location>
        <begin position="108"/>
        <end position="127"/>
    </location>
</feature>
<dbReference type="PROSITE" id="PS50102">
    <property type="entry name" value="RRM"/>
    <property type="match status" value="1"/>
</dbReference>
<reference evidence="12" key="1">
    <citation type="submission" date="2021-01" db="EMBL/GenBank/DDBJ databases">
        <title>Metabolic potential, ecology and presence of endohyphal bacteria is reflected in genomic diversity of Mucoromycotina.</title>
        <authorList>
            <person name="Muszewska A."/>
            <person name="Okrasinska A."/>
            <person name="Steczkiewicz K."/>
            <person name="Drgas O."/>
            <person name="Orlowska M."/>
            <person name="Perlinska-Lenart U."/>
            <person name="Aleksandrzak-Piekarczyk T."/>
            <person name="Szatraj K."/>
            <person name="Zielenkiewicz U."/>
            <person name="Pilsyk S."/>
            <person name="Malc E."/>
            <person name="Mieczkowski P."/>
            <person name="Kruszewska J.S."/>
            <person name="Biernat P."/>
            <person name="Pawlowska J."/>
        </authorList>
    </citation>
    <scope>NUCLEOTIDE SEQUENCE</scope>
    <source>
        <strain evidence="12">WA0000018081</strain>
    </source>
</reference>
<comment type="subcellular location">
    <subcellularLocation>
        <location evidence="1">Nucleus</location>
    </subcellularLocation>
</comment>
<name>A0A8H7VUU4_9FUNG</name>
<dbReference type="Gene3D" id="3.30.70.330">
    <property type="match status" value="1"/>
</dbReference>
<evidence type="ECO:0008006" key="14">
    <source>
        <dbReference type="Google" id="ProtNLM"/>
    </source>
</evidence>
<dbReference type="Pfam" id="PF01285">
    <property type="entry name" value="TEA"/>
    <property type="match status" value="1"/>
</dbReference>
<feature type="DNA-binding region" description="TEA" evidence="8">
    <location>
        <begin position="130"/>
        <end position="204"/>
    </location>
</feature>
<accession>A0A8H7VUU4</accession>
<keyword evidence="6" id="KW-0539">Nucleus</keyword>
<dbReference type="SMART" id="SM00426">
    <property type="entry name" value="TEA"/>
    <property type="match status" value="1"/>
</dbReference>
<dbReference type="InterPro" id="IPR050937">
    <property type="entry name" value="TEC1_TEAD_TF"/>
</dbReference>
<evidence type="ECO:0000256" key="8">
    <source>
        <dbReference type="PROSITE-ProRule" id="PRU00505"/>
    </source>
</evidence>
<comment type="caution">
    <text evidence="12">The sequence shown here is derived from an EMBL/GenBank/DDBJ whole genome shotgun (WGS) entry which is preliminary data.</text>
</comment>
<dbReference type="SUPFAM" id="SSF54928">
    <property type="entry name" value="RNA-binding domain, RBD"/>
    <property type="match status" value="1"/>
</dbReference>
<keyword evidence="5" id="KW-0804">Transcription</keyword>
<dbReference type="InterPro" id="IPR000818">
    <property type="entry name" value="TEA/ATTS_dom"/>
</dbReference>
<keyword evidence="3" id="KW-0805">Transcription regulation</keyword>
<dbReference type="GO" id="GO:0000981">
    <property type="term" value="F:DNA-binding transcription factor activity, RNA polymerase II-specific"/>
    <property type="evidence" value="ECO:0007669"/>
    <property type="project" value="TreeGrafter"/>
</dbReference>
<dbReference type="PROSITE" id="PS51088">
    <property type="entry name" value="TEA_2"/>
    <property type="match status" value="1"/>
</dbReference>
<evidence type="ECO:0000256" key="3">
    <source>
        <dbReference type="ARBA" id="ARBA00023015"/>
    </source>
</evidence>
<dbReference type="InterPro" id="IPR035979">
    <property type="entry name" value="RBD_domain_sf"/>
</dbReference>
<organism evidence="12 13">
    <name type="scientific">Thamnidium elegans</name>
    <dbReference type="NCBI Taxonomy" id="101142"/>
    <lineage>
        <taxon>Eukaryota</taxon>
        <taxon>Fungi</taxon>
        <taxon>Fungi incertae sedis</taxon>
        <taxon>Mucoromycota</taxon>
        <taxon>Mucoromycotina</taxon>
        <taxon>Mucoromycetes</taxon>
        <taxon>Mucorales</taxon>
        <taxon>Mucorineae</taxon>
        <taxon>Mucoraceae</taxon>
        <taxon>Thamnidium</taxon>
    </lineage>
</organism>
<evidence type="ECO:0000259" key="11">
    <source>
        <dbReference type="PROSITE" id="PS51088"/>
    </source>
</evidence>
<dbReference type="AlphaFoldDB" id="A0A8H7VUU4"/>
<dbReference type="EMBL" id="JAEPRE010000257">
    <property type="protein sequence ID" value="KAG2229613.1"/>
    <property type="molecule type" value="Genomic_DNA"/>
</dbReference>
<dbReference type="Pfam" id="PF00076">
    <property type="entry name" value="RRM_1"/>
    <property type="match status" value="1"/>
</dbReference>
<evidence type="ECO:0000256" key="5">
    <source>
        <dbReference type="ARBA" id="ARBA00023163"/>
    </source>
</evidence>
<gene>
    <name evidence="12" type="ORF">INT48_004074</name>
</gene>
<dbReference type="PANTHER" id="PTHR11834:SF0">
    <property type="entry name" value="PROTEIN SCALLOPED"/>
    <property type="match status" value="1"/>
</dbReference>
<dbReference type="Proteomes" id="UP000613177">
    <property type="component" value="Unassembled WGS sequence"/>
</dbReference>
<dbReference type="GO" id="GO:0005667">
    <property type="term" value="C:transcription regulator complex"/>
    <property type="evidence" value="ECO:0007669"/>
    <property type="project" value="TreeGrafter"/>
</dbReference>
<evidence type="ECO:0000256" key="7">
    <source>
        <dbReference type="PROSITE-ProRule" id="PRU00176"/>
    </source>
</evidence>